<dbReference type="Pfam" id="PF00069">
    <property type="entry name" value="Pkinase"/>
    <property type="match status" value="1"/>
</dbReference>
<keyword evidence="15" id="KW-1185">Reference proteome</keyword>
<dbReference type="Ensembl" id="ENSSCAT00000012571.1">
    <property type="protein sequence ID" value="ENSSCAP00000011121.1"/>
    <property type="gene ID" value="ENSSCAG00000008385.1"/>
</dbReference>
<evidence type="ECO:0000313" key="14">
    <source>
        <dbReference type="Ensembl" id="ENSSCAP00000011121.1"/>
    </source>
</evidence>
<reference evidence="14" key="1">
    <citation type="submission" date="2025-08" db="UniProtKB">
        <authorList>
            <consortium name="Ensembl"/>
        </authorList>
    </citation>
    <scope>IDENTIFICATION</scope>
</reference>
<keyword evidence="4" id="KW-0808">Transferase</keyword>
<dbReference type="GO" id="GO:0005524">
    <property type="term" value="F:ATP binding"/>
    <property type="evidence" value="ECO:0007669"/>
    <property type="project" value="UniProtKB-UniRule"/>
</dbReference>
<dbReference type="PANTHER" id="PTHR22984:SF11">
    <property type="entry name" value="AURORA KINASE-RELATED"/>
    <property type="match status" value="1"/>
</dbReference>
<keyword evidence="5 10" id="KW-0547">Nucleotide-binding</keyword>
<evidence type="ECO:0000256" key="9">
    <source>
        <dbReference type="ARBA" id="ARBA00048679"/>
    </source>
</evidence>
<evidence type="ECO:0000256" key="3">
    <source>
        <dbReference type="ARBA" id="ARBA00022527"/>
    </source>
</evidence>
<evidence type="ECO:0000256" key="1">
    <source>
        <dbReference type="ARBA" id="ARBA00005505"/>
    </source>
</evidence>
<dbReference type="PROSITE" id="PS50011">
    <property type="entry name" value="PROTEIN_KINASE_DOM"/>
    <property type="match status" value="1"/>
</dbReference>
<comment type="catalytic activity">
    <reaction evidence="9">
        <text>L-seryl-[protein] + ATP = O-phospho-L-seryl-[protein] + ADP + H(+)</text>
        <dbReference type="Rhea" id="RHEA:17989"/>
        <dbReference type="Rhea" id="RHEA-COMP:9863"/>
        <dbReference type="Rhea" id="RHEA-COMP:11604"/>
        <dbReference type="ChEBI" id="CHEBI:15378"/>
        <dbReference type="ChEBI" id="CHEBI:29999"/>
        <dbReference type="ChEBI" id="CHEBI:30616"/>
        <dbReference type="ChEBI" id="CHEBI:83421"/>
        <dbReference type="ChEBI" id="CHEBI:456216"/>
        <dbReference type="EC" id="2.7.11.1"/>
    </reaction>
</comment>
<dbReference type="AlphaFoldDB" id="A0A8C9N0C6"/>
<evidence type="ECO:0000256" key="10">
    <source>
        <dbReference type="PROSITE-ProRule" id="PRU10141"/>
    </source>
</evidence>
<dbReference type="InterPro" id="IPR051138">
    <property type="entry name" value="PIM_Ser/Thr_kinase"/>
</dbReference>
<dbReference type="GO" id="GO:0007346">
    <property type="term" value="P:regulation of mitotic cell cycle"/>
    <property type="evidence" value="ECO:0007669"/>
    <property type="project" value="TreeGrafter"/>
</dbReference>
<dbReference type="Proteomes" id="UP000694409">
    <property type="component" value="Unassembled WGS sequence"/>
</dbReference>
<reference evidence="14" key="2">
    <citation type="submission" date="2025-09" db="UniProtKB">
        <authorList>
            <consortium name="Ensembl"/>
        </authorList>
    </citation>
    <scope>IDENTIFICATION</scope>
</reference>
<comment type="similarity">
    <text evidence="1">Belongs to the protein kinase superfamily. CAMK Ser/Thr protein kinase family. PIM subfamily.</text>
</comment>
<dbReference type="InterPro" id="IPR011009">
    <property type="entry name" value="Kinase-like_dom_sf"/>
</dbReference>
<sequence>MEGAPTVFDTQQGQCTAASEGIAPPACRSQGSASWLNTAKFPCSDRRRGCPRGARGSAVGLVGRAGNGHGDERPRGFSCSGGSSSGGSSGGSSKSREASIFFFFFFLFLFLSLPRSREPFCRGPFPGVPLLSPPPSLPLLGRAMPPARPRPRPREGKALQERYRLGSLLGRGGFGRVFAATRLSDGAPVAIKRVPRNRVWHWGELVSDAPLEIVLLATVSTGFPGVVQLLEWLELPRYIVMVLERPERCQDLQHFIRARRFLSEEVARELFCQVLEAVRHCTSCGVLHRDIKPENILVDLATGQAKLIDFGCGTYLQDAPYTHFAGEPPQGCAPATIWSLGILLHQMVCGEHPFRRGWNICWGQLSFCFLSPGCKDLIRWCLSMHSLDRPTLEDLFCDPWEPRPFCAACVTAQGSWDGNTQPLCWS</sequence>
<dbReference type="Gene3D" id="3.30.200.20">
    <property type="entry name" value="Phosphorylase Kinase, domain 1"/>
    <property type="match status" value="1"/>
</dbReference>
<evidence type="ECO:0000256" key="7">
    <source>
        <dbReference type="ARBA" id="ARBA00022840"/>
    </source>
</evidence>
<dbReference type="GeneTree" id="ENSGT00940000163427"/>
<dbReference type="InterPro" id="IPR008271">
    <property type="entry name" value="Ser/Thr_kinase_AS"/>
</dbReference>
<evidence type="ECO:0000256" key="2">
    <source>
        <dbReference type="ARBA" id="ARBA00012513"/>
    </source>
</evidence>
<dbReference type="PANTHER" id="PTHR22984">
    <property type="entry name" value="SERINE/THREONINE-PROTEIN KINASE PIM"/>
    <property type="match status" value="1"/>
</dbReference>
<dbReference type="SMART" id="SM00220">
    <property type="entry name" value="S_TKc"/>
    <property type="match status" value="1"/>
</dbReference>
<dbReference type="GO" id="GO:0043066">
    <property type="term" value="P:negative regulation of apoptotic process"/>
    <property type="evidence" value="ECO:0007669"/>
    <property type="project" value="TreeGrafter"/>
</dbReference>
<evidence type="ECO:0000313" key="15">
    <source>
        <dbReference type="Proteomes" id="UP000694409"/>
    </source>
</evidence>
<dbReference type="SUPFAM" id="SSF56112">
    <property type="entry name" value="Protein kinase-like (PK-like)"/>
    <property type="match status" value="1"/>
</dbReference>
<evidence type="ECO:0000256" key="4">
    <source>
        <dbReference type="ARBA" id="ARBA00022679"/>
    </source>
</evidence>
<keyword evidence="7 10" id="KW-0067">ATP-binding</keyword>
<evidence type="ECO:0000256" key="11">
    <source>
        <dbReference type="RuleBase" id="RU000304"/>
    </source>
</evidence>
<dbReference type="GO" id="GO:0004674">
    <property type="term" value="F:protein serine/threonine kinase activity"/>
    <property type="evidence" value="ECO:0007669"/>
    <property type="project" value="UniProtKB-KW"/>
</dbReference>
<dbReference type="PROSITE" id="PS00107">
    <property type="entry name" value="PROTEIN_KINASE_ATP"/>
    <property type="match status" value="1"/>
</dbReference>
<dbReference type="PROSITE" id="PS00108">
    <property type="entry name" value="PROTEIN_KINASE_ST"/>
    <property type="match status" value="1"/>
</dbReference>
<feature type="region of interest" description="Disordered" evidence="12">
    <location>
        <begin position="54"/>
        <end position="91"/>
    </location>
</feature>
<evidence type="ECO:0000256" key="6">
    <source>
        <dbReference type="ARBA" id="ARBA00022777"/>
    </source>
</evidence>
<dbReference type="GO" id="GO:0005737">
    <property type="term" value="C:cytoplasm"/>
    <property type="evidence" value="ECO:0007669"/>
    <property type="project" value="TreeGrafter"/>
</dbReference>
<dbReference type="InterPro" id="IPR000719">
    <property type="entry name" value="Prot_kinase_dom"/>
</dbReference>
<keyword evidence="3 11" id="KW-0723">Serine/threonine-protein kinase</keyword>
<evidence type="ECO:0000256" key="5">
    <source>
        <dbReference type="ARBA" id="ARBA00022741"/>
    </source>
</evidence>
<evidence type="ECO:0000256" key="12">
    <source>
        <dbReference type="SAM" id="MobiDB-lite"/>
    </source>
</evidence>
<feature type="domain" description="Protein kinase" evidence="13">
    <location>
        <begin position="163"/>
        <end position="401"/>
    </location>
</feature>
<keyword evidence="6" id="KW-0418">Kinase</keyword>
<dbReference type="EC" id="2.7.11.1" evidence="2"/>
<organism evidence="14 15">
    <name type="scientific">Serinus canaria</name>
    <name type="common">Island canary</name>
    <name type="synonym">Fringilla canaria</name>
    <dbReference type="NCBI Taxonomy" id="9135"/>
    <lineage>
        <taxon>Eukaryota</taxon>
        <taxon>Metazoa</taxon>
        <taxon>Chordata</taxon>
        <taxon>Craniata</taxon>
        <taxon>Vertebrata</taxon>
        <taxon>Euteleostomi</taxon>
        <taxon>Archelosauria</taxon>
        <taxon>Archosauria</taxon>
        <taxon>Dinosauria</taxon>
        <taxon>Saurischia</taxon>
        <taxon>Theropoda</taxon>
        <taxon>Coelurosauria</taxon>
        <taxon>Aves</taxon>
        <taxon>Neognathae</taxon>
        <taxon>Neoaves</taxon>
        <taxon>Telluraves</taxon>
        <taxon>Australaves</taxon>
        <taxon>Passeriformes</taxon>
        <taxon>Passeroidea</taxon>
        <taxon>Fringillidae</taxon>
        <taxon>Carduelinae</taxon>
        <taxon>Serinus</taxon>
    </lineage>
</organism>
<comment type="catalytic activity">
    <reaction evidence="8">
        <text>L-threonyl-[protein] + ATP = O-phospho-L-threonyl-[protein] + ADP + H(+)</text>
        <dbReference type="Rhea" id="RHEA:46608"/>
        <dbReference type="Rhea" id="RHEA-COMP:11060"/>
        <dbReference type="Rhea" id="RHEA-COMP:11605"/>
        <dbReference type="ChEBI" id="CHEBI:15378"/>
        <dbReference type="ChEBI" id="CHEBI:30013"/>
        <dbReference type="ChEBI" id="CHEBI:30616"/>
        <dbReference type="ChEBI" id="CHEBI:61977"/>
        <dbReference type="ChEBI" id="CHEBI:456216"/>
        <dbReference type="EC" id="2.7.11.1"/>
    </reaction>
</comment>
<dbReference type="InterPro" id="IPR017441">
    <property type="entry name" value="Protein_kinase_ATP_BS"/>
</dbReference>
<proteinExistence type="inferred from homology"/>
<evidence type="ECO:0000256" key="8">
    <source>
        <dbReference type="ARBA" id="ARBA00047899"/>
    </source>
</evidence>
<evidence type="ECO:0000259" key="13">
    <source>
        <dbReference type="PROSITE" id="PS50011"/>
    </source>
</evidence>
<feature type="binding site" evidence="10">
    <location>
        <position position="192"/>
    </location>
    <ligand>
        <name>ATP</name>
        <dbReference type="ChEBI" id="CHEBI:30616"/>
    </ligand>
</feature>
<protein>
    <recommendedName>
        <fullName evidence="2">non-specific serine/threonine protein kinase</fullName>
        <ecNumber evidence="2">2.7.11.1</ecNumber>
    </recommendedName>
</protein>
<dbReference type="Gene3D" id="1.10.510.10">
    <property type="entry name" value="Transferase(Phosphotransferase) domain 1"/>
    <property type="match status" value="1"/>
</dbReference>
<name>A0A8C9N0C6_SERCA</name>
<accession>A0A8C9N0C6</accession>